<dbReference type="AlphaFoldDB" id="A0A2N6SX90"/>
<dbReference type="InterPro" id="IPR004872">
    <property type="entry name" value="Lipoprotein_NlpA"/>
</dbReference>
<dbReference type="PANTHER" id="PTHR30429">
    <property type="entry name" value="D-METHIONINE-BINDING LIPOPROTEIN METQ"/>
    <property type="match status" value="1"/>
</dbReference>
<comment type="caution">
    <text evidence="9">The sequence shown here is derived from an EMBL/GenBank/DDBJ whole genome shotgun (WGS) entry which is preliminary data.</text>
</comment>
<evidence type="ECO:0000256" key="6">
    <source>
        <dbReference type="PIRNR" id="PIRNR002854"/>
    </source>
</evidence>
<feature type="lipid moiety-binding region" description="S-diacylglycerol cysteine" evidence="7">
    <location>
        <position position="25"/>
    </location>
</feature>
<keyword evidence="5 6" id="KW-0449">Lipoprotein</keyword>
<dbReference type="RefSeq" id="WP_102213890.1">
    <property type="nucleotide sequence ID" value="NZ_PNHF01000023.1"/>
</dbReference>
<comment type="subcellular location">
    <subcellularLocation>
        <location evidence="1">Membrane</location>
        <topology evidence="1">Lipid-anchor</topology>
    </subcellularLocation>
</comment>
<keyword evidence="4" id="KW-0564">Palmitate</keyword>
<keyword evidence="2 8" id="KW-0732">Signal</keyword>
<evidence type="ECO:0000256" key="5">
    <source>
        <dbReference type="ARBA" id="ARBA00023288"/>
    </source>
</evidence>
<proteinExistence type="inferred from homology"/>
<evidence type="ECO:0000256" key="8">
    <source>
        <dbReference type="SAM" id="SignalP"/>
    </source>
</evidence>
<organism evidence="9 10">
    <name type="scientific">Corynebacterium xerosis</name>
    <dbReference type="NCBI Taxonomy" id="1725"/>
    <lineage>
        <taxon>Bacteria</taxon>
        <taxon>Bacillati</taxon>
        <taxon>Actinomycetota</taxon>
        <taxon>Actinomycetes</taxon>
        <taxon>Mycobacteriales</taxon>
        <taxon>Corynebacteriaceae</taxon>
        <taxon>Corynebacterium</taxon>
    </lineage>
</organism>
<dbReference type="PANTHER" id="PTHR30429:SF0">
    <property type="entry name" value="METHIONINE-BINDING LIPOPROTEIN METQ"/>
    <property type="match status" value="1"/>
</dbReference>
<evidence type="ECO:0000256" key="4">
    <source>
        <dbReference type="ARBA" id="ARBA00023139"/>
    </source>
</evidence>
<dbReference type="Pfam" id="PF03180">
    <property type="entry name" value="Lipoprotein_9"/>
    <property type="match status" value="1"/>
</dbReference>
<evidence type="ECO:0000313" key="10">
    <source>
        <dbReference type="Proteomes" id="UP000235363"/>
    </source>
</evidence>
<dbReference type="GO" id="GO:0016020">
    <property type="term" value="C:membrane"/>
    <property type="evidence" value="ECO:0007669"/>
    <property type="project" value="UniProtKB-SubCell"/>
</dbReference>
<evidence type="ECO:0000256" key="7">
    <source>
        <dbReference type="PIRSR" id="PIRSR002854-1"/>
    </source>
</evidence>
<evidence type="ECO:0000256" key="3">
    <source>
        <dbReference type="ARBA" id="ARBA00023136"/>
    </source>
</evidence>
<feature type="signal peptide" evidence="8">
    <location>
        <begin position="1"/>
        <end position="23"/>
    </location>
</feature>
<protein>
    <recommendedName>
        <fullName evidence="6">Lipoprotein</fullName>
    </recommendedName>
</protein>
<comment type="similarity">
    <text evidence="6">Belongs to the nlpA lipoprotein family.</text>
</comment>
<dbReference type="EMBL" id="PNHF01000023">
    <property type="protein sequence ID" value="PMC61693.1"/>
    <property type="molecule type" value="Genomic_DNA"/>
</dbReference>
<accession>A0A2N6SX90</accession>
<dbReference type="Proteomes" id="UP000235363">
    <property type="component" value="Unassembled WGS sequence"/>
</dbReference>
<sequence>MRFSLTRAAAAAATAAFACAGLAACGADDDTLSISASATPHAEILQHLSDSGVLGDVELDVKVITGEVDGNELLSAGDVDANYFQHKPYLEDWQAENGVDNLVAVASSHIEPQGLYSAEHDSVAYIPEGAQIAVPRDVTNFARALYLLDDAGLITMSEPVDVATLATVTDADIADNPRNLRFVPIDNAQLARGLDDPAVAAAVINSSYAIEAGLNPASDAVHREPAENNPYANFLVTTAELEQDERIRAVAEALESPEAAQWLTDTFGDAVVPTHGTAK</sequence>
<keyword evidence="3" id="KW-0472">Membrane</keyword>
<name>A0A2N6SX90_9CORY</name>
<dbReference type="PROSITE" id="PS51257">
    <property type="entry name" value="PROKAR_LIPOPROTEIN"/>
    <property type="match status" value="1"/>
</dbReference>
<dbReference type="Gene3D" id="3.40.190.10">
    <property type="entry name" value="Periplasmic binding protein-like II"/>
    <property type="match status" value="2"/>
</dbReference>
<dbReference type="PIRSF" id="PIRSF002854">
    <property type="entry name" value="MetQ"/>
    <property type="match status" value="1"/>
</dbReference>
<feature type="chain" id="PRO_5039340366" description="Lipoprotein" evidence="8">
    <location>
        <begin position="24"/>
        <end position="279"/>
    </location>
</feature>
<gene>
    <name evidence="9" type="ORF">CJ204_09825</name>
</gene>
<reference evidence="9 10" key="1">
    <citation type="submission" date="2017-09" db="EMBL/GenBank/DDBJ databases">
        <title>Bacterial strain isolated from the female urinary microbiota.</title>
        <authorList>
            <person name="Thomas-White K."/>
            <person name="Kumar N."/>
            <person name="Forster S."/>
            <person name="Putonti C."/>
            <person name="Lawley T."/>
            <person name="Wolfe A.J."/>
        </authorList>
    </citation>
    <scope>NUCLEOTIDE SEQUENCE [LARGE SCALE GENOMIC DNA]</scope>
    <source>
        <strain evidence="9 10">UMB0908</strain>
    </source>
</reference>
<evidence type="ECO:0000256" key="2">
    <source>
        <dbReference type="ARBA" id="ARBA00022729"/>
    </source>
</evidence>
<evidence type="ECO:0000256" key="1">
    <source>
        <dbReference type="ARBA" id="ARBA00004635"/>
    </source>
</evidence>
<evidence type="ECO:0000313" key="9">
    <source>
        <dbReference type="EMBL" id="PMC61693.1"/>
    </source>
</evidence>
<dbReference type="SUPFAM" id="SSF53850">
    <property type="entry name" value="Periplasmic binding protein-like II"/>
    <property type="match status" value="1"/>
</dbReference>